<dbReference type="PANTHER" id="PTHR43172">
    <property type="entry name" value="ADENYLOSUCCINATE LYASE"/>
    <property type="match status" value="1"/>
</dbReference>
<dbReference type="Pfam" id="PF10397">
    <property type="entry name" value="ADSL_C"/>
    <property type="match status" value="1"/>
</dbReference>
<dbReference type="Pfam" id="PF00206">
    <property type="entry name" value="Lyase_1"/>
    <property type="match status" value="1"/>
</dbReference>
<gene>
    <name evidence="3" type="ORF">SCLCIDRAFT_26570</name>
</gene>
<dbReference type="OrthoDB" id="406045at2759"/>
<dbReference type="InParanoid" id="A0A0C2ZFR6"/>
<reference evidence="3 4" key="1">
    <citation type="submission" date="2014-04" db="EMBL/GenBank/DDBJ databases">
        <authorList>
            <consortium name="DOE Joint Genome Institute"/>
            <person name="Kuo A."/>
            <person name="Kohler A."/>
            <person name="Nagy L.G."/>
            <person name="Floudas D."/>
            <person name="Copeland A."/>
            <person name="Barry K.W."/>
            <person name="Cichocki N."/>
            <person name="Veneault-Fourrey C."/>
            <person name="LaButti K."/>
            <person name="Lindquist E.A."/>
            <person name="Lipzen A."/>
            <person name="Lundell T."/>
            <person name="Morin E."/>
            <person name="Murat C."/>
            <person name="Sun H."/>
            <person name="Tunlid A."/>
            <person name="Henrissat B."/>
            <person name="Grigoriev I.V."/>
            <person name="Hibbett D.S."/>
            <person name="Martin F."/>
            <person name="Nordberg H.P."/>
            <person name="Cantor M.N."/>
            <person name="Hua S.X."/>
        </authorList>
    </citation>
    <scope>NUCLEOTIDE SEQUENCE [LARGE SCALE GENOMIC DNA]</scope>
    <source>
        <strain evidence="3 4">Foug A</strain>
    </source>
</reference>
<dbReference type="SUPFAM" id="SSF48557">
    <property type="entry name" value="L-aspartase-like"/>
    <property type="match status" value="1"/>
</dbReference>
<dbReference type="InterPro" id="IPR000362">
    <property type="entry name" value="Fumarate_lyase_fam"/>
</dbReference>
<dbReference type="SMART" id="SM00998">
    <property type="entry name" value="ADSL_C"/>
    <property type="match status" value="1"/>
</dbReference>
<protein>
    <recommendedName>
        <fullName evidence="2">Adenylosuccinate lyase C-terminal domain-containing protein</fullName>
    </recommendedName>
</protein>
<sequence>MTSIFQTIFATPEMLAIWSDTRRTSFYLEFERGLAIVQAQLGIIPQDAADAIAEFCSDVSNVDFEELREQTEKIGYPVLGLVKQIVRRVNAKTPGYGEWAHWGTTTQDVADTAAVLQLRETLNIIMRALESIMASLRDLASIHKSTPMAARSNLQQAVPITFGFKLARLLSTFQRHHERLLQLKGRLLVLQFSGAAGTLATLPADRALECQMALAQFLHLSPPDIAWHTERDRFAELAGCFALLTGTCAKFALDVKLLMQTEVGEVSEPFHDHRGASSTMPQKRNPISSAYISAIATSVRQHANAMYEAMVADHERSTGPWQVEWIVLPELCILTGAALKHTQSLVIGLQVHPEAMLRNLDATNGGIVSEAVMMHLAPHIGRQVAHDLVYELCRKSAKNNVHLIDLLEVDERVISAGLSKEMLEPLCDPRNYLGLSVEMVERVVGR</sequence>
<dbReference type="InterPro" id="IPR019468">
    <property type="entry name" value="AdenyloSucc_lyase_C"/>
</dbReference>
<dbReference type="Proteomes" id="UP000053989">
    <property type="component" value="Unassembled WGS sequence"/>
</dbReference>
<feature type="domain" description="Adenylosuccinate lyase C-terminal" evidence="2">
    <location>
        <begin position="364"/>
        <end position="444"/>
    </location>
</feature>
<accession>A0A0C2ZFR6</accession>
<proteinExistence type="inferred from homology"/>
<dbReference type="HOGENOM" id="CLU_030949_3_2_1"/>
<keyword evidence="4" id="KW-1185">Reference proteome</keyword>
<dbReference type="InterPro" id="IPR022761">
    <property type="entry name" value="Fumarate_lyase_N"/>
</dbReference>
<name>A0A0C2ZFR6_9AGAM</name>
<dbReference type="EMBL" id="KN822061">
    <property type="protein sequence ID" value="KIM60528.1"/>
    <property type="molecule type" value="Genomic_DNA"/>
</dbReference>
<reference evidence="4" key="2">
    <citation type="submission" date="2015-01" db="EMBL/GenBank/DDBJ databases">
        <title>Evolutionary Origins and Diversification of the Mycorrhizal Mutualists.</title>
        <authorList>
            <consortium name="DOE Joint Genome Institute"/>
            <consortium name="Mycorrhizal Genomics Consortium"/>
            <person name="Kohler A."/>
            <person name="Kuo A."/>
            <person name="Nagy L.G."/>
            <person name="Floudas D."/>
            <person name="Copeland A."/>
            <person name="Barry K.W."/>
            <person name="Cichocki N."/>
            <person name="Veneault-Fourrey C."/>
            <person name="LaButti K."/>
            <person name="Lindquist E.A."/>
            <person name="Lipzen A."/>
            <person name="Lundell T."/>
            <person name="Morin E."/>
            <person name="Murat C."/>
            <person name="Riley R."/>
            <person name="Ohm R."/>
            <person name="Sun H."/>
            <person name="Tunlid A."/>
            <person name="Henrissat B."/>
            <person name="Grigoriev I.V."/>
            <person name="Hibbett D.S."/>
            <person name="Martin F."/>
        </authorList>
    </citation>
    <scope>NUCLEOTIDE SEQUENCE [LARGE SCALE GENOMIC DNA]</scope>
    <source>
        <strain evidence="4">Foug A</strain>
    </source>
</reference>
<evidence type="ECO:0000313" key="3">
    <source>
        <dbReference type="EMBL" id="KIM60528.1"/>
    </source>
</evidence>
<dbReference type="CDD" id="cd01597">
    <property type="entry name" value="pCLME"/>
    <property type="match status" value="1"/>
</dbReference>
<dbReference type="InterPro" id="IPR008948">
    <property type="entry name" value="L-Aspartase-like"/>
</dbReference>
<dbReference type="GO" id="GO:0003824">
    <property type="term" value="F:catalytic activity"/>
    <property type="evidence" value="ECO:0007669"/>
    <property type="project" value="InterPro"/>
</dbReference>
<dbReference type="PRINTS" id="PR00145">
    <property type="entry name" value="ARGSUCLYASE"/>
</dbReference>
<organism evidence="3 4">
    <name type="scientific">Scleroderma citrinum Foug A</name>
    <dbReference type="NCBI Taxonomy" id="1036808"/>
    <lineage>
        <taxon>Eukaryota</taxon>
        <taxon>Fungi</taxon>
        <taxon>Dikarya</taxon>
        <taxon>Basidiomycota</taxon>
        <taxon>Agaricomycotina</taxon>
        <taxon>Agaricomycetes</taxon>
        <taxon>Agaricomycetidae</taxon>
        <taxon>Boletales</taxon>
        <taxon>Sclerodermatineae</taxon>
        <taxon>Sclerodermataceae</taxon>
        <taxon>Scleroderma</taxon>
    </lineage>
</organism>
<dbReference type="PANTHER" id="PTHR43172:SF2">
    <property type="entry name" value="ADENYLOSUCCINATE LYASE C-TERMINAL DOMAIN-CONTAINING PROTEIN"/>
    <property type="match status" value="1"/>
</dbReference>
<comment type="similarity">
    <text evidence="1">Belongs to the class-II fumarase/aspartase family.</text>
</comment>
<dbReference type="STRING" id="1036808.A0A0C2ZFR6"/>
<dbReference type="Gene3D" id="1.20.200.10">
    <property type="entry name" value="Fumarase/aspartase (Central domain)"/>
    <property type="match status" value="1"/>
</dbReference>
<dbReference type="PRINTS" id="PR00149">
    <property type="entry name" value="FUMRATELYASE"/>
</dbReference>
<evidence type="ECO:0000259" key="2">
    <source>
        <dbReference type="SMART" id="SM00998"/>
    </source>
</evidence>
<evidence type="ECO:0000313" key="4">
    <source>
        <dbReference type="Proteomes" id="UP000053989"/>
    </source>
</evidence>
<dbReference type="Gene3D" id="1.10.40.30">
    <property type="entry name" value="Fumarase/aspartase (C-terminal domain)"/>
    <property type="match status" value="1"/>
</dbReference>
<evidence type="ECO:0000256" key="1">
    <source>
        <dbReference type="ARBA" id="ARBA00034772"/>
    </source>
</evidence>
<dbReference type="AlphaFoldDB" id="A0A0C2ZFR6"/>